<proteinExistence type="predicted"/>
<evidence type="ECO:0000256" key="1">
    <source>
        <dbReference type="SAM" id="MobiDB-lite"/>
    </source>
</evidence>
<gene>
    <name evidence="2" type="ORF">BDY17DRAFT_14413</name>
</gene>
<organism evidence="2 3">
    <name type="scientific">Neohortaea acidophila</name>
    <dbReference type="NCBI Taxonomy" id="245834"/>
    <lineage>
        <taxon>Eukaryota</taxon>
        <taxon>Fungi</taxon>
        <taxon>Dikarya</taxon>
        <taxon>Ascomycota</taxon>
        <taxon>Pezizomycotina</taxon>
        <taxon>Dothideomycetes</taxon>
        <taxon>Dothideomycetidae</taxon>
        <taxon>Mycosphaerellales</taxon>
        <taxon>Teratosphaeriaceae</taxon>
        <taxon>Neohortaea</taxon>
    </lineage>
</organism>
<dbReference type="AlphaFoldDB" id="A0A6A6Q6I2"/>
<dbReference type="RefSeq" id="XP_033594163.1">
    <property type="nucleotide sequence ID" value="XM_033729543.1"/>
</dbReference>
<sequence length="164" mass="18190">MKPGHRVAHPPTRETSRPRAPLSLVRCSTHEALVSLSPEELDGIVPFSIPPQHRDSSSTFMYTLKYPKQHAHSTPPQKTPSRTTNARLLYDETRLDLANMQLQPGRVTRTFARTCNNSTVSGGKVACSKHDKSRHVLEIARSSLGYRFYYSRSFAGLSGRGAGA</sequence>
<dbReference type="Proteomes" id="UP000799767">
    <property type="component" value="Unassembled WGS sequence"/>
</dbReference>
<accession>A0A6A6Q6I2</accession>
<keyword evidence="3" id="KW-1185">Reference proteome</keyword>
<protein>
    <submittedName>
        <fullName evidence="2">Uncharacterized protein</fullName>
    </submittedName>
</protein>
<dbReference type="EMBL" id="MU001631">
    <property type="protein sequence ID" value="KAF2487594.1"/>
    <property type="molecule type" value="Genomic_DNA"/>
</dbReference>
<feature type="region of interest" description="Disordered" evidence="1">
    <location>
        <begin position="1"/>
        <end position="20"/>
    </location>
</feature>
<evidence type="ECO:0000313" key="2">
    <source>
        <dbReference type="EMBL" id="KAF2487594.1"/>
    </source>
</evidence>
<reference evidence="2" key="1">
    <citation type="journal article" date="2020" name="Stud. Mycol.">
        <title>101 Dothideomycetes genomes: a test case for predicting lifestyles and emergence of pathogens.</title>
        <authorList>
            <person name="Haridas S."/>
            <person name="Albert R."/>
            <person name="Binder M."/>
            <person name="Bloem J."/>
            <person name="Labutti K."/>
            <person name="Salamov A."/>
            <person name="Andreopoulos B."/>
            <person name="Baker S."/>
            <person name="Barry K."/>
            <person name="Bills G."/>
            <person name="Bluhm B."/>
            <person name="Cannon C."/>
            <person name="Castanera R."/>
            <person name="Culley D."/>
            <person name="Daum C."/>
            <person name="Ezra D."/>
            <person name="Gonzalez J."/>
            <person name="Henrissat B."/>
            <person name="Kuo A."/>
            <person name="Liang C."/>
            <person name="Lipzen A."/>
            <person name="Lutzoni F."/>
            <person name="Magnuson J."/>
            <person name="Mondo S."/>
            <person name="Nolan M."/>
            <person name="Ohm R."/>
            <person name="Pangilinan J."/>
            <person name="Park H.-J."/>
            <person name="Ramirez L."/>
            <person name="Alfaro M."/>
            <person name="Sun H."/>
            <person name="Tritt A."/>
            <person name="Yoshinaga Y."/>
            <person name="Zwiers L.-H."/>
            <person name="Turgeon B."/>
            <person name="Goodwin S."/>
            <person name="Spatafora J."/>
            <person name="Crous P."/>
            <person name="Grigoriev I."/>
        </authorList>
    </citation>
    <scope>NUCLEOTIDE SEQUENCE</scope>
    <source>
        <strain evidence="2">CBS 113389</strain>
    </source>
</reference>
<dbReference type="GeneID" id="54470545"/>
<name>A0A6A6Q6I2_9PEZI</name>
<evidence type="ECO:0000313" key="3">
    <source>
        <dbReference type="Proteomes" id="UP000799767"/>
    </source>
</evidence>